<evidence type="ECO:0000256" key="2">
    <source>
        <dbReference type="ARBA" id="ARBA00022747"/>
    </source>
</evidence>
<gene>
    <name evidence="5" type="ORF">UR68_C0005G0037</name>
</gene>
<evidence type="ECO:0000313" key="5">
    <source>
        <dbReference type="EMBL" id="KKP73303.1"/>
    </source>
</evidence>
<dbReference type="Gene3D" id="3.90.220.20">
    <property type="entry name" value="DNA methylase specificity domains"/>
    <property type="match status" value="2"/>
</dbReference>
<dbReference type="AlphaFoldDB" id="A0A0G0BVJ1"/>
<evidence type="ECO:0000259" key="4">
    <source>
        <dbReference type="Pfam" id="PF01420"/>
    </source>
</evidence>
<dbReference type="EMBL" id="LBQC01000005">
    <property type="protein sequence ID" value="KKP73303.1"/>
    <property type="molecule type" value="Genomic_DNA"/>
</dbReference>
<dbReference type="SUPFAM" id="SSF116734">
    <property type="entry name" value="DNA methylase specificity domain"/>
    <property type="match status" value="2"/>
</dbReference>
<dbReference type="STRING" id="1618478.UR68_C0005G0037"/>
<dbReference type="Proteomes" id="UP000034457">
    <property type="component" value="Unassembled WGS sequence"/>
</dbReference>
<keyword evidence="3" id="KW-0238">DNA-binding</keyword>
<dbReference type="InterPro" id="IPR051212">
    <property type="entry name" value="Type-I_RE_S_subunit"/>
</dbReference>
<dbReference type="PANTHER" id="PTHR43140:SF1">
    <property type="entry name" value="TYPE I RESTRICTION ENZYME ECOKI SPECIFICITY SUBUNIT"/>
    <property type="match status" value="1"/>
</dbReference>
<accession>A0A0G0BVJ1</accession>
<evidence type="ECO:0000256" key="1">
    <source>
        <dbReference type="ARBA" id="ARBA00010923"/>
    </source>
</evidence>
<feature type="domain" description="Type I restriction modification DNA specificity" evidence="4">
    <location>
        <begin position="238"/>
        <end position="403"/>
    </location>
</feature>
<dbReference type="GO" id="GO:0009307">
    <property type="term" value="P:DNA restriction-modification system"/>
    <property type="evidence" value="ECO:0007669"/>
    <property type="project" value="UniProtKB-KW"/>
</dbReference>
<comment type="similarity">
    <text evidence="1">Belongs to the type-I restriction system S methylase family.</text>
</comment>
<dbReference type="GO" id="GO:0003677">
    <property type="term" value="F:DNA binding"/>
    <property type="evidence" value="ECO:0007669"/>
    <property type="project" value="UniProtKB-KW"/>
</dbReference>
<evidence type="ECO:0000256" key="3">
    <source>
        <dbReference type="ARBA" id="ARBA00023125"/>
    </source>
</evidence>
<reference evidence="5 6" key="1">
    <citation type="journal article" date="2015" name="Nature">
        <title>rRNA introns, odd ribosomes, and small enigmatic genomes across a large radiation of phyla.</title>
        <authorList>
            <person name="Brown C.T."/>
            <person name="Hug L.A."/>
            <person name="Thomas B.C."/>
            <person name="Sharon I."/>
            <person name="Castelle C.J."/>
            <person name="Singh A."/>
            <person name="Wilkins M.J."/>
            <person name="Williams K.H."/>
            <person name="Banfield J.F."/>
        </authorList>
    </citation>
    <scope>NUCLEOTIDE SEQUENCE [LARGE SCALE GENOMIC DNA]</scope>
</reference>
<name>A0A0G0BVJ1_9BACT</name>
<evidence type="ECO:0000313" key="6">
    <source>
        <dbReference type="Proteomes" id="UP000034457"/>
    </source>
</evidence>
<dbReference type="InterPro" id="IPR044946">
    <property type="entry name" value="Restrct_endonuc_typeI_TRD_sf"/>
</dbReference>
<dbReference type="Pfam" id="PF01420">
    <property type="entry name" value="Methylase_S"/>
    <property type="match status" value="2"/>
</dbReference>
<sequence>MQTLSVNNTNEKWPTVKLIELVDYKKGKKPADLIETPKSNYLPYIDIEAFEKGIINRYTSDKSAPVSNDNNDILVVWDGARAGLVGKATGVVGSTLMKLTPKDVNRDYLLLYLLSKYEDINKNPRGTGIPHVNPDIFWDLDVPTPSTEEQSKIVFRLKSLMQDIKQGKSKIAKAKANLTNFRQAILTSAITGKLTEDWRKGKNVEPSTILFEKIKNQRKIKSKAPKSKLDFNSLPPLPEKWIYVYFGDIVSDFKYGTSEKSDYSYEGTPVLRIPNVISQKINTSDLKYLSKKETRGEYLVKNGDILIVRSNGSRDLVGKNALISELDGDYAYASYLIRIRPVLVAPGYLSILLNSDLGRRQLFSNAKSAAGINNINTQELASIVVPLPSIDEQNEIITKVNEYFEVADKTGLQIDKAEKQITKLTQAVLAKTFQGN</sequence>
<feature type="domain" description="Type I restriction modification DNA specificity" evidence="4">
    <location>
        <begin position="10"/>
        <end position="169"/>
    </location>
</feature>
<organism evidence="5 6">
    <name type="scientific">Candidatus Roizmanbacteria bacterium GW2011_GWA2_35_19</name>
    <dbReference type="NCBI Taxonomy" id="1618478"/>
    <lineage>
        <taxon>Bacteria</taxon>
        <taxon>Candidatus Roizmaniibacteriota</taxon>
    </lineage>
</organism>
<dbReference type="InterPro" id="IPR000055">
    <property type="entry name" value="Restrct_endonuc_typeI_TRD"/>
</dbReference>
<comment type="caution">
    <text evidence="5">The sequence shown here is derived from an EMBL/GenBank/DDBJ whole genome shotgun (WGS) entry which is preliminary data.</text>
</comment>
<dbReference type="PANTHER" id="PTHR43140">
    <property type="entry name" value="TYPE-1 RESTRICTION ENZYME ECOKI SPECIFICITY PROTEIN"/>
    <property type="match status" value="1"/>
</dbReference>
<keyword evidence="2" id="KW-0680">Restriction system</keyword>
<protein>
    <recommendedName>
        <fullName evidence="4">Type I restriction modification DNA specificity domain-containing protein</fullName>
    </recommendedName>
</protein>
<proteinExistence type="inferred from homology"/>
<dbReference type="CDD" id="cd17517">
    <property type="entry name" value="RMtype1_S_EcoKI_StySPI-TRD2-CR2_like"/>
    <property type="match status" value="1"/>
</dbReference>